<name>A0A2N1M8C7_9GLOM</name>
<evidence type="ECO:0000256" key="1">
    <source>
        <dbReference type="SAM" id="MobiDB-lite"/>
    </source>
</evidence>
<comment type="caution">
    <text evidence="2">The sequence shown here is derived from an EMBL/GenBank/DDBJ whole genome shotgun (WGS) entry which is preliminary data.</text>
</comment>
<dbReference type="AlphaFoldDB" id="A0A2N1M8C7"/>
<dbReference type="VEuPathDB" id="FungiDB:FUN_021611"/>
<accession>A0A2N1M8C7</accession>
<reference evidence="2 3" key="1">
    <citation type="submission" date="2016-04" db="EMBL/GenBank/DDBJ databases">
        <title>Genome analyses suggest a sexual origin of heterokaryosis in a supposedly ancient asexual fungus.</title>
        <authorList>
            <person name="Ropars J."/>
            <person name="Sedzielewska K."/>
            <person name="Noel J."/>
            <person name="Charron P."/>
            <person name="Farinelli L."/>
            <person name="Marton T."/>
            <person name="Kruger M."/>
            <person name="Pelin A."/>
            <person name="Brachmann A."/>
            <person name="Corradi N."/>
        </authorList>
    </citation>
    <scope>NUCLEOTIDE SEQUENCE [LARGE SCALE GENOMIC DNA]</scope>
    <source>
        <strain evidence="2 3">C2</strain>
    </source>
</reference>
<feature type="region of interest" description="Disordered" evidence="1">
    <location>
        <begin position="118"/>
        <end position="141"/>
    </location>
</feature>
<evidence type="ECO:0000313" key="2">
    <source>
        <dbReference type="EMBL" id="PKK57890.1"/>
    </source>
</evidence>
<reference evidence="2 3" key="2">
    <citation type="submission" date="2017-10" db="EMBL/GenBank/DDBJ databases">
        <title>Extensive intraspecific genome diversity in a model arbuscular mycorrhizal fungus.</title>
        <authorList>
            <person name="Chen E.C.H."/>
            <person name="Morin E."/>
            <person name="Baudet D."/>
            <person name="Noel J."/>
            <person name="Ndikumana S."/>
            <person name="Charron P."/>
            <person name="St-Onge C."/>
            <person name="Giorgi J."/>
            <person name="Grigoriev I.V."/>
            <person name="Roux C."/>
            <person name="Martin F.M."/>
            <person name="Corradi N."/>
        </authorList>
    </citation>
    <scope>NUCLEOTIDE SEQUENCE [LARGE SCALE GENOMIC DNA]</scope>
    <source>
        <strain evidence="2 3">C2</strain>
    </source>
</reference>
<evidence type="ECO:0000313" key="3">
    <source>
        <dbReference type="Proteomes" id="UP000233469"/>
    </source>
</evidence>
<protein>
    <submittedName>
        <fullName evidence="2">Uncharacterized protein</fullName>
    </submittedName>
</protein>
<proteinExistence type="predicted"/>
<organism evidence="2 3">
    <name type="scientific">Rhizophagus irregularis</name>
    <dbReference type="NCBI Taxonomy" id="588596"/>
    <lineage>
        <taxon>Eukaryota</taxon>
        <taxon>Fungi</taxon>
        <taxon>Fungi incertae sedis</taxon>
        <taxon>Mucoromycota</taxon>
        <taxon>Glomeromycotina</taxon>
        <taxon>Glomeromycetes</taxon>
        <taxon>Glomerales</taxon>
        <taxon>Glomeraceae</taxon>
        <taxon>Rhizophagus</taxon>
    </lineage>
</organism>
<dbReference type="Proteomes" id="UP000233469">
    <property type="component" value="Unassembled WGS sequence"/>
</dbReference>
<sequence length="177" mass="18991">MNQMVENHHFRCNRSQVIQKNINDKLLDSCDVFASRKMILPPFDSSRLGDSKELLIISLQLLDAKKLIPFSLSAMTSQSSSSSSTSVSTLQSLTNNLAKCTQMSSEPVMNQDNILIPPALQDTSSTSSPPSVDTNASPSALDSANMRDILSPLVHAINTTTAPLLSTSPADASPDAE</sequence>
<dbReference type="EMBL" id="LLXL01004002">
    <property type="protein sequence ID" value="PKK57890.1"/>
    <property type="molecule type" value="Genomic_DNA"/>
</dbReference>
<gene>
    <name evidence="2" type="ORF">RhiirC2_797226</name>
</gene>
<feature type="compositionally biased region" description="Polar residues" evidence="1">
    <location>
        <begin position="132"/>
        <end position="141"/>
    </location>
</feature>